<dbReference type="InterPro" id="IPR014959">
    <property type="entry name" value="DUF1827"/>
</dbReference>
<dbReference type="EMBL" id="AODM01000037">
    <property type="protein sequence ID" value="EUJ53827.1"/>
    <property type="molecule type" value="Genomic_DNA"/>
</dbReference>
<evidence type="ECO:0000313" key="1">
    <source>
        <dbReference type="EMBL" id="EUJ53827.1"/>
    </source>
</evidence>
<organism evidence="1 2">
    <name type="scientific">Listeria fleischmannii FSL S10-1203</name>
    <dbReference type="NCBI Taxonomy" id="1265822"/>
    <lineage>
        <taxon>Bacteria</taxon>
        <taxon>Bacillati</taxon>
        <taxon>Bacillota</taxon>
        <taxon>Bacilli</taxon>
        <taxon>Bacillales</taxon>
        <taxon>Listeriaceae</taxon>
        <taxon>Listeria</taxon>
    </lineage>
</organism>
<evidence type="ECO:0000313" key="2">
    <source>
        <dbReference type="Proteomes" id="UP000019241"/>
    </source>
</evidence>
<reference evidence="1 2" key="1">
    <citation type="submission" date="2012-12" db="EMBL/GenBank/DDBJ databases">
        <title>Novel taxa of Listeriaceae from agricultural environments in the United States.</title>
        <authorList>
            <person name="den Bakker H.C."/>
            <person name="Allred A."/>
            <person name="Warchocki S."/>
            <person name="Wright E.M."/>
            <person name="Burrell A."/>
            <person name="Nightingale K.K."/>
            <person name="Kephart D."/>
            <person name="Wiedmann M."/>
        </authorList>
    </citation>
    <scope>NUCLEOTIDE SEQUENCE [LARGE SCALE GENOMIC DNA]</scope>
    <source>
        <strain evidence="1 2">FSL S10-1203</strain>
    </source>
</reference>
<accession>W7DMP5</accession>
<name>W7DMP5_9LIST</name>
<dbReference type="Proteomes" id="UP000019241">
    <property type="component" value="Unassembled WGS sequence"/>
</dbReference>
<dbReference type="PATRIC" id="fig|1265822.4.peg.2126"/>
<dbReference type="Pfam" id="PF08860">
    <property type="entry name" value="DUF1827"/>
    <property type="match status" value="1"/>
</dbReference>
<proteinExistence type="predicted"/>
<gene>
    <name evidence="1" type="ORF">MCOL2_10480</name>
</gene>
<dbReference type="AlphaFoldDB" id="W7DMP5"/>
<dbReference type="RefSeq" id="WP_036063693.1">
    <property type="nucleotide sequence ID" value="NZ_AODM01000037.1"/>
</dbReference>
<dbReference type="InterPro" id="IPR038226">
    <property type="entry name" value="LMG18311-like_sf"/>
</dbReference>
<dbReference type="Gene3D" id="3.40.1720.10">
    <property type="entry name" value="Streptococcus thermophilus LMG 18311 protein like"/>
    <property type="match status" value="1"/>
</dbReference>
<comment type="caution">
    <text evidence="1">The sequence shown here is derived from an EMBL/GenBank/DDBJ whole genome shotgun (WGS) entry which is preliminary data.</text>
</comment>
<sequence length="113" mass="13323">MKIKEVTNERAWDVMLQKKLTGANSVRIFKSSRIHIILSEYTDRFHLSISNNNKKVKNSKIREIIADVLFEEYPIQELDQWTNKQNNIVHIMPHGKQRGFDSKNNIFSTSHIK</sequence>
<protein>
    <submittedName>
        <fullName evidence="1">Uncharacterized protein</fullName>
    </submittedName>
</protein>